<name>S5TVA9_9BACT</name>
<organism evidence="1">
    <name type="scientific">uncultured bacterium esnapd26</name>
    <dbReference type="NCBI Taxonomy" id="1366607"/>
    <lineage>
        <taxon>Bacteria</taxon>
        <taxon>environmental samples</taxon>
    </lineage>
</organism>
<dbReference type="AlphaFoldDB" id="S5TVA9"/>
<evidence type="ECO:0008006" key="2">
    <source>
        <dbReference type="Google" id="ProtNLM"/>
    </source>
</evidence>
<evidence type="ECO:0000313" key="1">
    <source>
        <dbReference type="EMBL" id="AGS49941.1"/>
    </source>
</evidence>
<accession>S5TVA9</accession>
<proteinExistence type="predicted"/>
<reference evidence="1" key="1">
    <citation type="journal article" date="2013" name="Proc. Natl. Acad. Sci. U.S.A.">
        <title>Mapping gene clusters within arrayed metagenomic libraries to expand the structural diversity of biomedically relevant natural products.</title>
        <authorList>
            <person name="Owen J.G."/>
            <person name="Reddy B.V."/>
            <person name="Ternei M.A."/>
            <person name="Charlop-Powers Z."/>
            <person name="Calle P.Y."/>
            <person name="Kim J.H."/>
            <person name="Brady S.F."/>
        </authorList>
    </citation>
    <scope>NUCLEOTIDE SEQUENCE</scope>
</reference>
<sequence>MWSSLRRGLADLAPRAIDQLAAIVKTKLERMQYRHGLLDGFIAETGFVLEPP</sequence>
<dbReference type="EMBL" id="KF264565">
    <property type="protein sequence ID" value="AGS49941.1"/>
    <property type="molecule type" value="Genomic_DNA"/>
</dbReference>
<protein>
    <recommendedName>
        <fullName evidence="2">Transposase</fullName>
    </recommendedName>
</protein>